<organism evidence="1 2">
    <name type="scientific">Chryseosolibacter indicus</name>
    <dbReference type="NCBI Taxonomy" id="2782351"/>
    <lineage>
        <taxon>Bacteria</taxon>
        <taxon>Pseudomonadati</taxon>
        <taxon>Bacteroidota</taxon>
        <taxon>Cytophagia</taxon>
        <taxon>Cytophagales</taxon>
        <taxon>Chryseotaleaceae</taxon>
        <taxon>Chryseosolibacter</taxon>
    </lineage>
</organism>
<dbReference type="RefSeq" id="WP_254151693.1">
    <property type="nucleotide sequence ID" value="NZ_JAHESD010000003.1"/>
</dbReference>
<protein>
    <recommendedName>
        <fullName evidence="3">Thiamine pyrophosphokinase</fullName>
    </recommendedName>
</protein>
<comment type="caution">
    <text evidence="1">The sequence shown here is derived from an EMBL/GenBank/DDBJ whole genome shotgun (WGS) entry which is preliminary data.</text>
</comment>
<name>A0ABS5VKN0_9BACT</name>
<evidence type="ECO:0008006" key="3">
    <source>
        <dbReference type="Google" id="ProtNLM"/>
    </source>
</evidence>
<evidence type="ECO:0000313" key="2">
    <source>
        <dbReference type="Proteomes" id="UP000772618"/>
    </source>
</evidence>
<dbReference type="EMBL" id="JAHESD010000003">
    <property type="protein sequence ID" value="MBT1701998.1"/>
    <property type="molecule type" value="Genomic_DNA"/>
</dbReference>
<accession>A0ABS5VKN0</accession>
<dbReference type="Proteomes" id="UP000772618">
    <property type="component" value="Unassembled WGS sequence"/>
</dbReference>
<evidence type="ECO:0000313" key="1">
    <source>
        <dbReference type="EMBL" id="MBT1701998.1"/>
    </source>
</evidence>
<gene>
    <name evidence="1" type="ORF">KK060_01830</name>
</gene>
<proteinExistence type="predicted"/>
<keyword evidence="2" id="KW-1185">Reference proteome</keyword>
<reference evidence="1 2" key="1">
    <citation type="submission" date="2021-05" db="EMBL/GenBank/DDBJ databases">
        <title>A Polyphasic approach of four new species of the genus Ohtaekwangia: Ohtaekwangia histidinii sp. nov., Ohtaekwangia cretensis sp. nov., Ohtaekwangia indiensis sp. nov., Ohtaekwangia reichenbachii sp. nov. from diverse environment.</title>
        <authorList>
            <person name="Octaviana S."/>
        </authorList>
    </citation>
    <scope>NUCLEOTIDE SEQUENCE [LARGE SCALE GENOMIC DNA]</scope>
    <source>
        <strain evidence="1 2">PWU20</strain>
    </source>
</reference>
<sequence>MSSHHFVKEGQEPALIIASPIKNIDEVGDFLEWAPQIIVLHDELDSVLQCGIKADVIITSTANPNDLEKELWHQSPVKVLKAPSKTEELATAIYFLVSQRQYMVNIWAKNTAYYLEELEEIADQMEASLINGVVKWSFAREAFKKWFPENAHLKIKGNGISVTEGEAELVNNEILVKKEGFLSLKAENPFWVGQFIN</sequence>